<gene>
    <name evidence="2" type="ORF">ACFPM3_25075</name>
</gene>
<feature type="transmembrane region" description="Helical" evidence="1">
    <location>
        <begin position="55"/>
        <end position="78"/>
    </location>
</feature>
<dbReference type="Proteomes" id="UP001595829">
    <property type="component" value="Unassembled WGS sequence"/>
</dbReference>
<dbReference type="EMBL" id="JBHSJD010000020">
    <property type="protein sequence ID" value="MFC5025403.1"/>
    <property type="molecule type" value="Genomic_DNA"/>
</dbReference>
<evidence type="ECO:0000256" key="1">
    <source>
        <dbReference type="SAM" id="Phobius"/>
    </source>
</evidence>
<feature type="transmembrane region" description="Helical" evidence="1">
    <location>
        <begin position="142"/>
        <end position="167"/>
    </location>
</feature>
<protein>
    <submittedName>
        <fullName evidence="2">ABC transporter permease</fullName>
    </submittedName>
</protein>
<comment type="caution">
    <text evidence="2">The sequence shown here is derived from an EMBL/GenBank/DDBJ whole genome shotgun (WGS) entry which is preliminary data.</text>
</comment>
<sequence length="245" mass="25106">MTTAVLHAEWLKIRTLRSAVCALLAVPVATAGMTILVNALTSSGDGADTASPDRLFTAFFGISFGQIAAMAFGTLAFSTEFHNGALRTSLSAVPDRTRFYAAKTAVVAASVLLIGLVTGFATFLGGQAVVDGDRMDLADPGALRACLGAGIYLSLVALLAAGFTALLRSGTAVLSLLIPFVLIVSFVIGDVSGGAAGYLPDKAGQQVLRQDTTGGLEPWTGLAVAAAWAGAALLAGWWSTRRRDA</sequence>
<dbReference type="Pfam" id="PF12730">
    <property type="entry name" value="ABC2_membrane_4"/>
    <property type="match status" value="1"/>
</dbReference>
<keyword evidence="3" id="KW-1185">Reference proteome</keyword>
<keyword evidence="1" id="KW-0472">Membrane</keyword>
<feature type="transmembrane region" description="Helical" evidence="1">
    <location>
        <begin position="219"/>
        <end position="238"/>
    </location>
</feature>
<accession>A0ABV9XLJ8</accession>
<feature type="transmembrane region" description="Helical" evidence="1">
    <location>
        <begin position="20"/>
        <end position="40"/>
    </location>
</feature>
<keyword evidence="1" id="KW-1133">Transmembrane helix</keyword>
<evidence type="ECO:0000313" key="3">
    <source>
        <dbReference type="Proteomes" id="UP001595829"/>
    </source>
</evidence>
<organism evidence="2 3">
    <name type="scientific">Streptomyces coeruleoprunus</name>
    <dbReference type="NCBI Taxonomy" id="285563"/>
    <lineage>
        <taxon>Bacteria</taxon>
        <taxon>Bacillati</taxon>
        <taxon>Actinomycetota</taxon>
        <taxon>Actinomycetes</taxon>
        <taxon>Kitasatosporales</taxon>
        <taxon>Streptomycetaceae</taxon>
        <taxon>Streptomyces</taxon>
    </lineage>
</organism>
<feature type="transmembrane region" description="Helical" evidence="1">
    <location>
        <begin position="174"/>
        <end position="199"/>
    </location>
</feature>
<keyword evidence="1" id="KW-0812">Transmembrane</keyword>
<dbReference type="RefSeq" id="WP_345692850.1">
    <property type="nucleotide sequence ID" value="NZ_BAABIT010000001.1"/>
</dbReference>
<feature type="transmembrane region" description="Helical" evidence="1">
    <location>
        <begin position="99"/>
        <end position="122"/>
    </location>
</feature>
<evidence type="ECO:0000313" key="2">
    <source>
        <dbReference type="EMBL" id="MFC5025403.1"/>
    </source>
</evidence>
<name>A0ABV9XLJ8_9ACTN</name>
<proteinExistence type="predicted"/>
<reference evidence="3" key="1">
    <citation type="journal article" date="2019" name="Int. J. Syst. Evol. Microbiol.">
        <title>The Global Catalogue of Microorganisms (GCM) 10K type strain sequencing project: providing services to taxonomists for standard genome sequencing and annotation.</title>
        <authorList>
            <consortium name="The Broad Institute Genomics Platform"/>
            <consortium name="The Broad Institute Genome Sequencing Center for Infectious Disease"/>
            <person name="Wu L."/>
            <person name="Ma J."/>
        </authorList>
    </citation>
    <scope>NUCLEOTIDE SEQUENCE [LARGE SCALE GENOMIC DNA]</scope>
    <source>
        <strain evidence="3">CGMCC 4.1648</strain>
    </source>
</reference>